<protein>
    <submittedName>
        <fullName evidence="6">ABC transporter ATP-binding protein</fullName>
    </submittedName>
</protein>
<sequence length="291" mass="32379">MELEVTHLCKSYRKKEALKDVNFKLEQGVYGLLGENGAGKSTLMRILTTVDFPTSGSVLYGGKNIIEINENYRNLVGYMPQDYSVYPSFTATDFLNYMGTLKGIPADKLKVKIPEVLEFVNLSDVANKKVRTFSGGMKRRIGIAQAILNDPEILILDEPTAGLDPKERIRFSNILSNMAKEKIILLSTHIVSDIEAIANQLIVIRKGEITENGNIEQLVEGAAGKVWEATVGQDMVNTISGERAVIHIKQAGKDVQIRFVGDQLPNIECRSVIPTLEDYYIFVNEKQKGVK</sequence>
<dbReference type="InterPro" id="IPR017871">
    <property type="entry name" value="ABC_transporter-like_CS"/>
</dbReference>
<dbReference type="InterPro" id="IPR027417">
    <property type="entry name" value="P-loop_NTPase"/>
</dbReference>
<dbReference type="InterPro" id="IPR003593">
    <property type="entry name" value="AAA+_ATPase"/>
</dbReference>
<keyword evidence="4 6" id="KW-0067">ATP-binding</keyword>
<dbReference type="Gene3D" id="3.40.50.300">
    <property type="entry name" value="P-loop containing nucleotide triphosphate hydrolases"/>
    <property type="match status" value="1"/>
</dbReference>
<dbReference type="Pfam" id="PF00005">
    <property type="entry name" value="ABC_tran"/>
    <property type="match status" value="1"/>
</dbReference>
<dbReference type="GO" id="GO:0016887">
    <property type="term" value="F:ATP hydrolysis activity"/>
    <property type="evidence" value="ECO:0007669"/>
    <property type="project" value="InterPro"/>
</dbReference>
<name>A0A6N7WNG3_9FIRM</name>
<dbReference type="PROSITE" id="PS00211">
    <property type="entry name" value="ABC_TRANSPORTER_1"/>
    <property type="match status" value="1"/>
</dbReference>
<dbReference type="PANTHER" id="PTHR43335:SF2">
    <property type="entry name" value="ABC TRANSPORTER, ATP-BINDING PROTEIN"/>
    <property type="match status" value="1"/>
</dbReference>
<dbReference type="PANTHER" id="PTHR43335">
    <property type="entry name" value="ABC TRANSPORTER, ATP-BINDING PROTEIN"/>
    <property type="match status" value="1"/>
</dbReference>
<evidence type="ECO:0000256" key="1">
    <source>
        <dbReference type="ARBA" id="ARBA00005417"/>
    </source>
</evidence>
<evidence type="ECO:0000256" key="3">
    <source>
        <dbReference type="ARBA" id="ARBA00022741"/>
    </source>
</evidence>
<evidence type="ECO:0000313" key="7">
    <source>
        <dbReference type="Proteomes" id="UP000436047"/>
    </source>
</evidence>
<keyword evidence="3" id="KW-0547">Nucleotide-binding</keyword>
<proteinExistence type="inferred from homology"/>
<dbReference type="InterPro" id="IPR003439">
    <property type="entry name" value="ABC_transporter-like_ATP-bd"/>
</dbReference>
<dbReference type="GO" id="GO:0005524">
    <property type="term" value="F:ATP binding"/>
    <property type="evidence" value="ECO:0007669"/>
    <property type="project" value="UniProtKB-KW"/>
</dbReference>
<gene>
    <name evidence="6" type="ORF">FYJ45_24690</name>
</gene>
<dbReference type="EMBL" id="VUMI01000062">
    <property type="protein sequence ID" value="MSS91315.1"/>
    <property type="molecule type" value="Genomic_DNA"/>
</dbReference>
<dbReference type="CDD" id="cd03264">
    <property type="entry name" value="ABC_drug_resistance_like"/>
    <property type="match status" value="1"/>
</dbReference>
<comment type="caution">
    <text evidence="6">The sequence shown here is derived from an EMBL/GenBank/DDBJ whole genome shotgun (WGS) entry which is preliminary data.</text>
</comment>
<evidence type="ECO:0000259" key="5">
    <source>
        <dbReference type="PROSITE" id="PS50893"/>
    </source>
</evidence>
<comment type="similarity">
    <text evidence="1">Belongs to the ABC transporter superfamily.</text>
</comment>
<feature type="domain" description="ABC transporter" evidence="5">
    <location>
        <begin position="3"/>
        <end position="231"/>
    </location>
</feature>
<dbReference type="SMART" id="SM00382">
    <property type="entry name" value="AAA"/>
    <property type="match status" value="1"/>
</dbReference>
<organism evidence="6 7">
    <name type="scientific">Eisenbergiella porci</name>
    <dbReference type="NCBI Taxonomy" id="2652274"/>
    <lineage>
        <taxon>Bacteria</taxon>
        <taxon>Bacillati</taxon>
        <taxon>Bacillota</taxon>
        <taxon>Clostridia</taxon>
        <taxon>Lachnospirales</taxon>
        <taxon>Lachnospiraceae</taxon>
        <taxon>Eisenbergiella</taxon>
    </lineage>
</organism>
<evidence type="ECO:0000313" key="6">
    <source>
        <dbReference type="EMBL" id="MSS91315.1"/>
    </source>
</evidence>
<dbReference type="SUPFAM" id="SSF52540">
    <property type="entry name" value="P-loop containing nucleoside triphosphate hydrolases"/>
    <property type="match status" value="1"/>
</dbReference>
<dbReference type="AlphaFoldDB" id="A0A6N7WNG3"/>
<keyword evidence="7" id="KW-1185">Reference proteome</keyword>
<evidence type="ECO:0000256" key="4">
    <source>
        <dbReference type="ARBA" id="ARBA00022840"/>
    </source>
</evidence>
<accession>A0A6N7WNG3</accession>
<keyword evidence="2" id="KW-0813">Transport</keyword>
<dbReference type="PROSITE" id="PS50893">
    <property type="entry name" value="ABC_TRANSPORTER_2"/>
    <property type="match status" value="1"/>
</dbReference>
<dbReference type="Proteomes" id="UP000436047">
    <property type="component" value="Unassembled WGS sequence"/>
</dbReference>
<evidence type="ECO:0000256" key="2">
    <source>
        <dbReference type="ARBA" id="ARBA00022448"/>
    </source>
</evidence>
<reference evidence="6 7" key="1">
    <citation type="submission" date="2019-08" db="EMBL/GenBank/DDBJ databases">
        <title>In-depth cultivation of the pig gut microbiome towards novel bacterial diversity and tailored functional studies.</title>
        <authorList>
            <person name="Wylensek D."/>
            <person name="Hitch T.C.A."/>
            <person name="Clavel T."/>
        </authorList>
    </citation>
    <scope>NUCLEOTIDE SEQUENCE [LARGE SCALE GENOMIC DNA]</scope>
    <source>
        <strain evidence="6 7">WCA-389-WT-23B</strain>
    </source>
</reference>